<feature type="compositionally biased region" description="Acidic residues" evidence="1">
    <location>
        <begin position="167"/>
        <end position="189"/>
    </location>
</feature>
<dbReference type="PANTHER" id="PTHR24330">
    <property type="entry name" value="HOMEOBOX PROTEIN BARH-LIKE"/>
    <property type="match status" value="1"/>
</dbReference>
<feature type="compositionally biased region" description="Polar residues" evidence="1">
    <location>
        <begin position="146"/>
        <end position="162"/>
    </location>
</feature>
<evidence type="ECO:0000256" key="2">
    <source>
        <dbReference type="SAM" id="SignalP"/>
    </source>
</evidence>
<dbReference type="Proteomes" id="UP000272942">
    <property type="component" value="Unassembled WGS sequence"/>
</dbReference>
<feature type="chain" id="PRO_5043137974" evidence="2">
    <location>
        <begin position="17"/>
        <end position="672"/>
    </location>
</feature>
<evidence type="ECO:0000313" key="4">
    <source>
        <dbReference type="Proteomes" id="UP000272942"/>
    </source>
</evidence>
<evidence type="ECO:0000313" key="3">
    <source>
        <dbReference type="EMBL" id="VDP74289.1"/>
    </source>
</evidence>
<gene>
    <name evidence="3" type="ORF">ECPE_LOCUS5009</name>
</gene>
<feature type="region of interest" description="Disordered" evidence="1">
    <location>
        <begin position="30"/>
        <end position="266"/>
    </location>
</feature>
<keyword evidence="2" id="KW-0732">Signal</keyword>
<feature type="compositionally biased region" description="Polar residues" evidence="1">
    <location>
        <begin position="105"/>
        <end position="115"/>
    </location>
</feature>
<name>A0A183ADH3_9TREM</name>
<dbReference type="PANTHER" id="PTHR24330:SF19">
    <property type="entry name" value="MEDIATOR OF RNA POLYMERASE II TRANSCRIPTION SUBUNIT 29"/>
    <property type="match status" value="1"/>
</dbReference>
<dbReference type="AlphaFoldDB" id="A0A183ADH3"/>
<feature type="compositionally biased region" description="Low complexity" evidence="1">
    <location>
        <begin position="39"/>
        <end position="50"/>
    </location>
</feature>
<feature type="region of interest" description="Disordered" evidence="1">
    <location>
        <begin position="648"/>
        <end position="672"/>
    </location>
</feature>
<proteinExistence type="predicted"/>
<evidence type="ECO:0000256" key="1">
    <source>
        <dbReference type="SAM" id="MobiDB-lite"/>
    </source>
</evidence>
<feature type="compositionally biased region" description="Basic and acidic residues" evidence="1">
    <location>
        <begin position="215"/>
        <end position="227"/>
    </location>
</feature>
<feature type="compositionally biased region" description="Pro residues" evidence="1">
    <location>
        <begin position="303"/>
        <end position="314"/>
    </location>
</feature>
<reference evidence="5" key="1">
    <citation type="submission" date="2016-06" db="UniProtKB">
        <authorList>
            <consortium name="WormBaseParasite"/>
        </authorList>
    </citation>
    <scope>IDENTIFICATION</scope>
</reference>
<feature type="compositionally biased region" description="Polar residues" evidence="1">
    <location>
        <begin position="88"/>
        <end position="97"/>
    </location>
</feature>
<feature type="region of interest" description="Disordered" evidence="1">
    <location>
        <begin position="300"/>
        <end position="319"/>
    </location>
</feature>
<accession>A0A183ADH3</accession>
<organism evidence="5">
    <name type="scientific">Echinostoma caproni</name>
    <dbReference type="NCBI Taxonomy" id="27848"/>
    <lineage>
        <taxon>Eukaryota</taxon>
        <taxon>Metazoa</taxon>
        <taxon>Spiralia</taxon>
        <taxon>Lophotrochozoa</taxon>
        <taxon>Platyhelminthes</taxon>
        <taxon>Trematoda</taxon>
        <taxon>Digenea</taxon>
        <taxon>Plagiorchiida</taxon>
        <taxon>Echinostomata</taxon>
        <taxon>Echinostomatoidea</taxon>
        <taxon>Echinostomatidae</taxon>
        <taxon>Echinostoma</taxon>
    </lineage>
</organism>
<reference evidence="3 4" key="2">
    <citation type="submission" date="2018-11" db="EMBL/GenBank/DDBJ databases">
        <authorList>
            <consortium name="Pathogen Informatics"/>
        </authorList>
    </citation>
    <scope>NUCLEOTIDE SEQUENCE [LARGE SCALE GENOMIC DNA]</scope>
    <source>
        <strain evidence="3 4">Egypt</strain>
    </source>
</reference>
<dbReference type="InterPro" id="IPR052145">
    <property type="entry name" value="Mediator/Homeobox_domain"/>
</dbReference>
<dbReference type="EMBL" id="UZAN01041852">
    <property type="protein sequence ID" value="VDP74289.1"/>
    <property type="molecule type" value="Genomic_DNA"/>
</dbReference>
<feature type="signal peptide" evidence="2">
    <location>
        <begin position="1"/>
        <end position="16"/>
    </location>
</feature>
<sequence>MFLLFIFPFSLSLSRCLTFTKTATDASTERFLNSRDSTDSQSASTQSTQQPMRRKPVSGTRADSPAVGGDLSGSAVATGGTTGDGTTENKPLASSVNKPGERTVTDTNGNVSRASAGSRLSDPGRSSSLARARKRARNDTRRLGMKNSTAHTALLSSTNNGIRSMDGDDDADDDDDLGPEDDEDDDDDSGAMPGVASGRALSNRPDFSDLDSPLDDLHAGTDLDTPYRGRQRRQTYQMPPRRRDSSLGGYGHSSFYGGPAGAGTLPRRHRLDVSLTRATTIGGGDGTLRSAQRLAQSIRSGVIPPPPSEPPPATPLSGSLMSELGAIGVSAGGSGASGLINPFALQLHNQQQQQQQRQAAALAAAVAASGGVHPQLFSAVGAQASGLNNPYLLGGELLCISAKNHGIHVIGDEIPERVVTPKYIIPARKGNQPKEKTVNQCRSDSELNCQITLLISWKMRTGFVMILDSLRHSSQPPSPFEQKVAIQAKNRSQWSHPLPDWSTQSFLCIRLRQQQRQQQQSLSLPGLITNADPSQILQLQQQALLLQQQQHQQQQLDAHIRQQQQQQQQQLLVGGLLQPTYSSNYGTLGRPTRTDSVGPMQSYLSAAALLSAQQQQQQARQYQAHSTNGVIQSPSSALASSEQGDAIMNKSTNAQGGSGSVVYENSYNSFHR</sequence>
<protein>
    <submittedName>
        <fullName evidence="5">WD_REPEATS_REGION domain-containing protein</fullName>
    </submittedName>
</protein>
<dbReference type="OrthoDB" id="10598323at2759"/>
<evidence type="ECO:0000313" key="5">
    <source>
        <dbReference type="WBParaSite" id="ECPE_0000502001-mRNA-1"/>
    </source>
</evidence>
<keyword evidence="4" id="KW-1185">Reference proteome</keyword>
<dbReference type="WBParaSite" id="ECPE_0000502001-mRNA-1">
    <property type="protein sequence ID" value="ECPE_0000502001-mRNA-1"/>
    <property type="gene ID" value="ECPE_0000502001"/>
</dbReference>
<feature type="compositionally biased region" description="Polar residues" evidence="1">
    <location>
        <begin position="663"/>
        <end position="672"/>
    </location>
</feature>